<accession>A0A089INB5</accession>
<reference evidence="2 3" key="1">
    <citation type="submission" date="2014-08" db="EMBL/GenBank/DDBJ databases">
        <title>Comparative genomics of the Paenibacillus odorifer group.</title>
        <authorList>
            <person name="den Bakker H.C."/>
            <person name="Tsai Y.-C."/>
            <person name="Martin N."/>
            <person name="Korlach J."/>
            <person name="Wiedmann M."/>
        </authorList>
    </citation>
    <scope>NUCLEOTIDE SEQUENCE [LARGE SCALE GENOMIC DNA]</scope>
    <source>
        <strain evidence="2 3">DSM 1735</strain>
    </source>
</reference>
<sequence>MEPTNKGATFYQYKLLKKISIPVNALRIYAAIPILFILLETVFVSYASLLFFLIAVPVIFWVQYVVSRSVLLIAGYPVAKRWRNSFRLPWLGFMPDQYISCSLFRRVQLHSLWIGLSFTALFVVLSPYAFTLSLAFLHLWLLFPKFYALLRTGWKRQDDMLKFNPADVSCYSQ</sequence>
<organism evidence="2 3">
    <name type="scientific">Paenibacillus durus</name>
    <name type="common">Paenibacillus azotofixans</name>
    <dbReference type="NCBI Taxonomy" id="44251"/>
    <lineage>
        <taxon>Bacteria</taxon>
        <taxon>Bacillati</taxon>
        <taxon>Bacillota</taxon>
        <taxon>Bacilli</taxon>
        <taxon>Bacillales</taxon>
        <taxon>Paenibacillaceae</taxon>
        <taxon>Paenibacillus</taxon>
    </lineage>
</organism>
<feature type="transmembrane region" description="Helical" evidence="1">
    <location>
        <begin position="28"/>
        <end position="55"/>
    </location>
</feature>
<dbReference type="EMBL" id="CP009288">
    <property type="protein sequence ID" value="AIQ10604.1"/>
    <property type="molecule type" value="Genomic_DNA"/>
</dbReference>
<dbReference type="eggNOG" id="ENOG5032TFZ">
    <property type="taxonomic scope" value="Bacteria"/>
</dbReference>
<dbReference type="STRING" id="44251.PDUR_00070"/>
<evidence type="ECO:0000313" key="3">
    <source>
        <dbReference type="Proteomes" id="UP000029409"/>
    </source>
</evidence>
<keyword evidence="3" id="KW-1185">Reference proteome</keyword>
<dbReference type="Proteomes" id="UP000029409">
    <property type="component" value="Chromosome"/>
</dbReference>
<proteinExistence type="predicted"/>
<dbReference type="RefSeq" id="WP_042204547.1">
    <property type="nucleotide sequence ID" value="NZ_CP009288.1"/>
</dbReference>
<dbReference type="KEGG" id="pdu:PDUR_00070"/>
<feature type="transmembrane region" description="Helical" evidence="1">
    <location>
        <begin position="112"/>
        <end position="130"/>
    </location>
</feature>
<gene>
    <name evidence="2" type="ORF">PDUR_00070</name>
</gene>
<name>A0A089INB5_PAEDU</name>
<dbReference type="OrthoDB" id="2678045at2"/>
<keyword evidence="1" id="KW-0472">Membrane</keyword>
<dbReference type="AlphaFoldDB" id="A0A089INB5"/>
<protein>
    <submittedName>
        <fullName evidence="2">Uncharacterized protein</fullName>
    </submittedName>
</protein>
<feature type="transmembrane region" description="Helical" evidence="1">
    <location>
        <begin position="136"/>
        <end position="154"/>
    </location>
</feature>
<evidence type="ECO:0000256" key="1">
    <source>
        <dbReference type="SAM" id="Phobius"/>
    </source>
</evidence>
<evidence type="ECO:0000313" key="2">
    <source>
        <dbReference type="EMBL" id="AIQ10604.1"/>
    </source>
</evidence>
<keyword evidence="1" id="KW-0812">Transmembrane</keyword>
<keyword evidence="1" id="KW-1133">Transmembrane helix</keyword>